<feature type="binding site" evidence="8">
    <location>
        <begin position="75"/>
        <end position="76"/>
    </location>
    <ligand>
        <name>substrate</name>
    </ligand>
</feature>
<feature type="binding site" evidence="8">
    <location>
        <position position="45"/>
    </location>
    <ligand>
        <name>substrate</name>
    </ligand>
</feature>
<dbReference type="NCBIfam" id="TIGR00652">
    <property type="entry name" value="DapF"/>
    <property type="match status" value="1"/>
</dbReference>
<dbReference type="PROSITE" id="PS01326">
    <property type="entry name" value="DAP_EPIMERASE"/>
    <property type="match status" value="1"/>
</dbReference>
<comment type="pathway">
    <text evidence="1 8">Amino-acid biosynthesis; L-lysine biosynthesis via DAP pathway; DL-2,6-diaminopimelate from LL-2,6-diaminopimelate: step 1/1.</text>
</comment>
<dbReference type="Pfam" id="PF01678">
    <property type="entry name" value="DAP_epimerase"/>
    <property type="match status" value="2"/>
</dbReference>
<comment type="subunit">
    <text evidence="8">Homodimer.</text>
</comment>
<feature type="active site" description="Proton acceptor" evidence="8">
    <location>
        <position position="215"/>
    </location>
</feature>
<comment type="subcellular location">
    <subcellularLocation>
        <location evidence="8">Cytoplasm</location>
    </subcellularLocation>
</comment>
<dbReference type="InterPro" id="IPR001653">
    <property type="entry name" value="DAP_epimerase_DapF"/>
</dbReference>
<feature type="binding site" evidence="8">
    <location>
        <position position="65"/>
    </location>
    <ligand>
        <name>substrate</name>
    </ligand>
</feature>
<feature type="binding site" evidence="8">
    <location>
        <begin position="206"/>
        <end position="207"/>
    </location>
    <ligand>
        <name>substrate</name>
    </ligand>
</feature>
<name>A0A1G7WHJ9_9PROT</name>
<dbReference type="OrthoDB" id="9805408at2"/>
<dbReference type="GO" id="GO:0008837">
    <property type="term" value="F:diaminopimelate epimerase activity"/>
    <property type="evidence" value="ECO:0007669"/>
    <property type="project" value="UniProtKB-UniRule"/>
</dbReference>
<evidence type="ECO:0000256" key="2">
    <source>
        <dbReference type="ARBA" id="ARBA00010219"/>
    </source>
</evidence>
<keyword evidence="5 8" id="KW-0457">Lysine biosynthesis</keyword>
<evidence type="ECO:0000256" key="9">
    <source>
        <dbReference type="PROSITE-ProRule" id="PRU10125"/>
    </source>
</evidence>
<keyword evidence="11" id="KW-1185">Reference proteome</keyword>
<evidence type="ECO:0000256" key="3">
    <source>
        <dbReference type="ARBA" id="ARBA00013080"/>
    </source>
</evidence>
<dbReference type="PANTHER" id="PTHR31689:SF0">
    <property type="entry name" value="DIAMINOPIMELATE EPIMERASE"/>
    <property type="match status" value="1"/>
</dbReference>
<dbReference type="RefSeq" id="WP_092615809.1">
    <property type="nucleotide sequence ID" value="NZ_FNCV01000002.1"/>
</dbReference>
<dbReference type="AlphaFoldDB" id="A0A1G7WHJ9"/>
<accession>A0A1G7WHJ9</accession>
<dbReference type="InterPro" id="IPR018510">
    <property type="entry name" value="DAP_epimerase_AS"/>
</dbReference>
<dbReference type="PANTHER" id="PTHR31689">
    <property type="entry name" value="DIAMINOPIMELATE EPIMERASE, CHLOROPLASTIC"/>
    <property type="match status" value="1"/>
</dbReference>
<keyword evidence="8" id="KW-0963">Cytoplasm</keyword>
<evidence type="ECO:0000256" key="7">
    <source>
        <dbReference type="ARBA" id="ARBA00051712"/>
    </source>
</evidence>
<keyword evidence="4 8" id="KW-0028">Amino-acid biosynthesis</keyword>
<feature type="binding site" evidence="8">
    <location>
        <position position="155"/>
    </location>
    <ligand>
        <name>substrate</name>
    </ligand>
</feature>
<dbReference type="STRING" id="83401.SAMN05421742_102202"/>
<dbReference type="UniPathway" id="UPA00034">
    <property type="reaction ID" value="UER00025"/>
</dbReference>
<comment type="similarity">
    <text evidence="2 8">Belongs to the diaminopimelate epimerase family.</text>
</comment>
<feature type="binding site" evidence="8">
    <location>
        <position position="188"/>
    </location>
    <ligand>
        <name>substrate</name>
    </ligand>
</feature>
<dbReference type="EC" id="5.1.1.7" evidence="3 8"/>
<protein>
    <recommendedName>
        <fullName evidence="3 8">Diaminopimelate epimerase</fullName>
        <shortName evidence="8">DAP epimerase</shortName>
        <ecNumber evidence="3 8">5.1.1.7</ecNumber>
    </recommendedName>
    <alternativeName>
        <fullName evidence="8">PLP-independent amino acid racemase</fullName>
    </alternativeName>
</protein>
<evidence type="ECO:0000256" key="8">
    <source>
        <dbReference type="HAMAP-Rule" id="MF_00197"/>
    </source>
</evidence>
<evidence type="ECO:0000256" key="1">
    <source>
        <dbReference type="ARBA" id="ARBA00005196"/>
    </source>
</evidence>
<feature type="binding site" evidence="8">
    <location>
        <begin position="216"/>
        <end position="217"/>
    </location>
    <ligand>
        <name>substrate</name>
    </ligand>
</feature>
<evidence type="ECO:0000256" key="4">
    <source>
        <dbReference type="ARBA" id="ARBA00022605"/>
    </source>
</evidence>
<gene>
    <name evidence="8" type="primary">dapF</name>
    <name evidence="10" type="ORF">SAMN05421742_102202</name>
</gene>
<evidence type="ECO:0000313" key="11">
    <source>
        <dbReference type="Proteomes" id="UP000217076"/>
    </source>
</evidence>
<evidence type="ECO:0000256" key="5">
    <source>
        <dbReference type="ARBA" id="ARBA00023154"/>
    </source>
</evidence>
<feature type="binding site" evidence="8">
    <location>
        <position position="13"/>
    </location>
    <ligand>
        <name>substrate</name>
    </ligand>
</feature>
<dbReference type="GO" id="GO:0005829">
    <property type="term" value="C:cytosol"/>
    <property type="evidence" value="ECO:0007669"/>
    <property type="project" value="TreeGrafter"/>
</dbReference>
<evidence type="ECO:0000256" key="6">
    <source>
        <dbReference type="ARBA" id="ARBA00023235"/>
    </source>
</evidence>
<feature type="site" description="Could be important to modulate the pK values of the two catalytic cysteine residues" evidence="8">
    <location>
        <position position="157"/>
    </location>
</feature>
<keyword evidence="6 8" id="KW-0413">Isomerase</keyword>
<sequence>MEHVFIKMHGLGNDFVVLDRRGGVPLSSVLARGLAERRLGVGCDQVITLLDPAGSGAAARMTIHNPDGGEVEACGNATRCVGRLLLAESGAEVVRIESAGGLLEVRRAGDGLYAVEMGPARLDWAEIPLARAMDTLHLPLEVGPLADPVGVGMGNPHAVFFVPDAEAIDLAALGPEVEHHPLFPNRVNASAVSVLGRDRLRLRVWERGAGQTRACGTAACAAVVAAARRGLAEPTATVVLDGGALSIAWDRDGTGRVTMTGPAVEVFRGTFDPQALP</sequence>
<feature type="site" description="Could be important to modulate the pK values of the two catalytic cysteine residues" evidence="8">
    <location>
        <position position="206"/>
    </location>
</feature>
<comment type="function">
    <text evidence="8">Catalyzes the stereoinversion of LL-2,6-diaminopimelate (L,L-DAP) to meso-diaminopimelate (meso-DAP), a precursor of L-lysine and an essential component of the bacterial peptidoglycan.</text>
</comment>
<feature type="active site" description="Proton donor" evidence="8">
    <location>
        <position position="74"/>
    </location>
</feature>
<dbReference type="Gene3D" id="3.10.310.10">
    <property type="entry name" value="Diaminopimelate Epimerase, Chain A, domain 1"/>
    <property type="match status" value="2"/>
</dbReference>
<dbReference type="EMBL" id="FNCV01000002">
    <property type="protein sequence ID" value="SDG71431.1"/>
    <property type="molecule type" value="Genomic_DNA"/>
</dbReference>
<dbReference type="Proteomes" id="UP000217076">
    <property type="component" value="Unassembled WGS sequence"/>
</dbReference>
<reference evidence="11" key="1">
    <citation type="submission" date="2016-10" db="EMBL/GenBank/DDBJ databases">
        <authorList>
            <person name="Varghese N."/>
            <person name="Submissions S."/>
        </authorList>
    </citation>
    <scope>NUCLEOTIDE SEQUENCE [LARGE SCALE GENOMIC DNA]</scope>
    <source>
        <strain evidence="11">930I</strain>
    </source>
</reference>
<comment type="catalytic activity">
    <reaction evidence="7 8">
        <text>(2S,6S)-2,6-diaminopimelate = meso-2,6-diaminopimelate</text>
        <dbReference type="Rhea" id="RHEA:15393"/>
        <dbReference type="ChEBI" id="CHEBI:57609"/>
        <dbReference type="ChEBI" id="CHEBI:57791"/>
        <dbReference type="EC" id="5.1.1.7"/>
    </reaction>
</comment>
<dbReference type="GO" id="GO:0009089">
    <property type="term" value="P:lysine biosynthetic process via diaminopimelate"/>
    <property type="evidence" value="ECO:0007669"/>
    <property type="project" value="UniProtKB-UniRule"/>
</dbReference>
<dbReference type="SUPFAM" id="SSF54506">
    <property type="entry name" value="Diaminopimelate epimerase-like"/>
    <property type="match status" value="2"/>
</dbReference>
<organism evidence="10 11">
    <name type="scientific">Roseospirillum parvum</name>
    <dbReference type="NCBI Taxonomy" id="83401"/>
    <lineage>
        <taxon>Bacteria</taxon>
        <taxon>Pseudomonadati</taxon>
        <taxon>Pseudomonadota</taxon>
        <taxon>Alphaproteobacteria</taxon>
        <taxon>Rhodospirillales</taxon>
        <taxon>Rhodospirillaceae</taxon>
        <taxon>Roseospirillum</taxon>
    </lineage>
</organism>
<feature type="active site" evidence="9">
    <location>
        <position position="74"/>
    </location>
</feature>
<evidence type="ECO:0000313" key="10">
    <source>
        <dbReference type="EMBL" id="SDG71431.1"/>
    </source>
</evidence>
<dbReference type="HAMAP" id="MF_00197">
    <property type="entry name" value="DAP_epimerase"/>
    <property type="match status" value="1"/>
</dbReference>
<proteinExistence type="inferred from homology"/>